<evidence type="ECO:0000259" key="5">
    <source>
        <dbReference type="PROSITE" id="PS50931"/>
    </source>
</evidence>
<dbReference type="InterPro" id="IPR036388">
    <property type="entry name" value="WH-like_DNA-bd_sf"/>
</dbReference>
<protein>
    <submittedName>
        <fullName evidence="6">LysR family transcriptional regulator</fullName>
    </submittedName>
</protein>
<dbReference type="PRINTS" id="PR00039">
    <property type="entry name" value="HTHLYSR"/>
</dbReference>
<proteinExistence type="inferred from homology"/>
<dbReference type="GO" id="GO:0003677">
    <property type="term" value="F:DNA binding"/>
    <property type="evidence" value="ECO:0007669"/>
    <property type="project" value="UniProtKB-KW"/>
</dbReference>
<dbReference type="InterPro" id="IPR036390">
    <property type="entry name" value="WH_DNA-bd_sf"/>
</dbReference>
<accession>A0A918DQZ3</accession>
<reference evidence="6 7" key="1">
    <citation type="journal article" date="2014" name="Int. J. Syst. Evol. Microbiol.">
        <title>Complete genome sequence of Corynebacterium casei LMG S-19264T (=DSM 44701T), isolated from a smear-ripened cheese.</title>
        <authorList>
            <consortium name="US DOE Joint Genome Institute (JGI-PGF)"/>
            <person name="Walter F."/>
            <person name="Albersmeier A."/>
            <person name="Kalinowski J."/>
            <person name="Ruckert C."/>
        </authorList>
    </citation>
    <scope>NUCLEOTIDE SEQUENCE [LARGE SCALE GENOMIC DNA]</scope>
    <source>
        <strain evidence="6 7">CGMCC 1.7286</strain>
    </source>
</reference>
<dbReference type="EMBL" id="BMLT01000003">
    <property type="protein sequence ID" value="GGO79348.1"/>
    <property type="molecule type" value="Genomic_DNA"/>
</dbReference>
<sequence length="303" mass="33204">MDFRQLQYFVAVVEEGSVSGASRRVHVAQPALTRQIKLLEDSLGTQLFTRHSQGMQLTITGRALYEDAQDLLDQRQQVIARLAALDNGLSGKLSLGITVTHLWLPMVAELLGAYRKRYNGVAFEVFPLLSGPQLERLQQGKLDAGILYLDDEAPAGLSSRLLHRDSLILAVPESSPLAEAAPNSLSALNDEDFVWGARSASPVYYDRVLSHLHRLGFNPRPVQYGADNIAILSMVAAGLGMAVVPASAGESTVIPGVRYLRMKELDECSMPLCFAWRSDNDSPTLANMIALVDETLSLEMDRK</sequence>
<dbReference type="Gene3D" id="1.10.10.10">
    <property type="entry name" value="Winged helix-like DNA-binding domain superfamily/Winged helix DNA-binding domain"/>
    <property type="match status" value="1"/>
</dbReference>
<keyword evidence="7" id="KW-1185">Reference proteome</keyword>
<evidence type="ECO:0000313" key="7">
    <source>
        <dbReference type="Proteomes" id="UP000599578"/>
    </source>
</evidence>
<comment type="caution">
    <text evidence="6">The sequence shown here is derived from an EMBL/GenBank/DDBJ whole genome shotgun (WGS) entry which is preliminary data.</text>
</comment>
<dbReference type="Pfam" id="PF03466">
    <property type="entry name" value="LysR_substrate"/>
    <property type="match status" value="1"/>
</dbReference>
<name>A0A918DQZ3_9GAMM</name>
<dbReference type="PANTHER" id="PTHR30346">
    <property type="entry name" value="TRANSCRIPTIONAL DUAL REGULATOR HCAR-RELATED"/>
    <property type="match status" value="1"/>
</dbReference>
<evidence type="ECO:0000256" key="4">
    <source>
        <dbReference type="ARBA" id="ARBA00023163"/>
    </source>
</evidence>
<dbReference type="SUPFAM" id="SSF46785">
    <property type="entry name" value="Winged helix' DNA-binding domain"/>
    <property type="match status" value="1"/>
</dbReference>
<feature type="domain" description="HTH lysR-type" evidence="5">
    <location>
        <begin position="1"/>
        <end position="58"/>
    </location>
</feature>
<dbReference type="PANTHER" id="PTHR30346:SF0">
    <property type="entry name" value="HCA OPERON TRANSCRIPTIONAL ACTIVATOR HCAR"/>
    <property type="match status" value="1"/>
</dbReference>
<dbReference type="FunFam" id="1.10.10.10:FF:000001">
    <property type="entry name" value="LysR family transcriptional regulator"/>
    <property type="match status" value="1"/>
</dbReference>
<dbReference type="Pfam" id="PF00126">
    <property type="entry name" value="HTH_1"/>
    <property type="match status" value="1"/>
</dbReference>
<dbReference type="Gene3D" id="3.40.190.10">
    <property type="entry name" value="Periplasmic binding protein-like II"/>
    <property type="match status" value="2"/>
</dbReference>
<evidence type="ECO:0000256" key="3">
    <source>
        <dbReference type="ARBA" id="ARBA00023125"/>
    </source>
</evidence>
<evidence type="ECO:0000256" key="1">
    <source>
        <dbReference type="ARBA" id="ARBA00009437"/>
    </source>
</evidence>
<dbReference type="GO" id="GO:0003700">
    <property type="term" value="F:DNA-binding transcription factor activity"/>
    <property type="evidence" value="ECO:0007669"/>
    <property type="project" value="InterPro"/>
</dbReference>
<organism evidence="6 7">
    <name type="scientific">Marinobacterium nitratireducens</name>
    <dbReference type="NCBI Taxonomy" id="518897"/>
    <lineage>
        <taxon>Bacteria</taxon>
        <taxon>Pseudomonadati</taxon>
        <taxon>Pseudomonadota</taxon>
        <taxon>Gammaproteobacteria</taxon>
        <taxon>Oceanospirillales</taxon>
        <taxon>Oceanospirillaceae</taxon>
        <taxon>Marinobacterium</taxon>
    </lineage>
</organism>
<keyword evidence="3" id="KW-0238">DNA-binding</keyword>
<dbReference type="InterPro" id="IPR000847">
    <property type="entry name" value="LysR_HTH_N"/>
</dbReference>
<comment type="similarity">
    <text evidence="1">Belongs to the LysR transcriptional regulatory family.</text>
</comment>
<dbReference type="Proteomes" id="UP000599578">
    <property type="component" value="Unassembled WGS sequence"/>
</dbReference>
<evidence type="ECO:0000313" key="6">
    <source>
        <dbReference type="EMBL" id="GGO79348.1"/>
    </source>
</evidence>
<keyword evidence="4" id="KW-0804">Transcription</keyword>
<dbReference type="InterPro" id="IPR005119">
    <property type="entry name" value="LysR_subst-bd"/>
</dbReference>
<dbReference type="CDD" id="cd08414">
    <property type="entry name" value="PBP2_LTTR_aromatics_like"/>
    <property type="match status" value="1"/>
</dbReference>
<dbReference type="GO" id="GO:0032993">
    <property type="term" value="C:protein-DNA complex"/>
    <property type="evidence" value="ECO:0007669"/>
    <property type="project" value="TreeGrafter"/>
</dbReference>
<keyword evidence="2" id="KW-0805">Transcription regulation</keyword>
<dbReference type="AlphaFoldDB" id="A0A918DQZ3"/>
<dbReference type="RefSeq" id="WP_188859717.1">
    <property type="nucleotide sequence ID" value="NZ_BMLT01000003.1"/>
</dbReference>
<evidence type="ECO:0000256" key="2">
    <source>
        <dbReference type="ARBA" id="ARBA00023015"/>
    </source>
</evidence>
<gene>
    <name evidence="6" type="ORF">GCM10011348_13400</name>
</gene>
<dbReference type="PROSITE" id="PS50931">
    <property type="entry name" value="HTH_LYSR"/>
    <property type="match status" value="1"/>
</dbReference>
<dbReference type="SUPFAM" id="SSF53850">
    <property type="entry name" value="Periplasmic binding protein-like II"/>
    <property type="match status" value="1"/>
</dbReference>